<organism evidence="2 3">
    <name type="scientific">Plakobranchus ocellatus</name>
    <dbReference type="NCBI Taxonomy" id="259542"/>
    <lineage>
        <taxon>Eukaryota</taxon>
        <taxon>Metazoa</taxon>
        <taxon>Spiralia</taxon>
        <taxon>Lophotrochozoa</taxon>
        <taxon>Mollusca</taxon>
        <taxon>Gastropoda</taxon>
        <taxon>Heterobranchia</taxon>
        <taxon>Euthyneura</taxon>
        <taxon>Panpulmonata</taxon>
        <taxon>Sacoglossa</taxon>
        <taxon>Placobranchoidea</taxon>
        <taxon>Plakobranchidae</taxon>
        <taxon>Plakobranchus</taxon>
    </lineage>
</organism>
<evidence type="ECO:0000313" key="3">
    <source>
        <dbReference type="Proteomes" id="UP000735302"/>
    </source>
</evidence>
<proteinExistence type="predicted"/>
<gene>
    <name evidence="2" type="ORF">PoB_002468100</name>
</gene>
<dbReference type="EMBL" id="BLXT01002832">
    <property type="protein sequence ID" value="GFN98175.1"/>
    <property type="molecule type" value="Genomic_DNA"/>
</dbReference>
<dbReference type="Proteomes" id="UP000735302">
    <property type="component" value="Unassembled WGS sequence"/>
</dbReference>
<protein>
    <recommendedName>
        <fullName evidence="4">Secreted protein</fullName>
    </recommendedName>
</protein>
<reference evidence="2 3" key="1">
    <citation type="journal article" date="2021" name="Elife">
        <title>Chloroplast acquisition without the gene transfer in kleptoplastic sea slugs, Plakobranchus ocellatus.</title>
        <authorList>
            <person name="Maeda T."/>
            <person name="Takahashi S."/>
            <person name="Yoshida T."/>
            <person name="Shimamura S."/>
            <person name="Takaki Y."/>
            <person name="Nagai Y."/>
            <person name="Toyoda A."/>
            <person name="Suzuki Y."/>
            <person name="Arimoto A."/>
            <person name="Ishii H."/>
            <person name="Satoh N."/>
            <person name="Nishiyama T."/>
            <person name="Hasebe M."/>
            <person name="Maruyama T."/>
            <person name="Minagawa J."/>
            <person name="Obokata J."/>
            <person name="Shigenobu S."/>
        </authorList>
    </citation>
    <scope>NUCLEOTIDE SEQUENCE [LARGE SCALE GENOMIC DNA]</scope>
</reference>
<comment type="caution">
    <text evidence="2">The sequence shown here is derived from an EMBL/GenBank/DDBJ whole genome shotgun (WGS) entry which is preliminary data.</text>
</comment>
<dbReference type="AlphaFoldDB" id="A0AAV3ZQD3"/>
<sequence>MGSAMRHCPTGMGSATTLHFFLVITPCQSSPQILVIPSSSMHHGGSKFVCDPDVAIKRATSGSPAIGSRTLVEKVHHCSSSTKFSSL</sequence>
<keyword evidence="3" id="KW-1185">Reference proteome</keyword>
<evidence type="ECO:0008006" key="4">
    <source>
        <dbReference type="Google" id="ProtNLM"/>
    </source>
</evidence>
<feature type="signal peptide" evidence="1">
    <location>
        <begin position="1"/>
        <end position="29"/>
    </location>
</feature>
<accession>A0AAV3ZQD3</accession>
<feature type="chain" id="PRO_5043394104" description="Secreted protein" evidence="1">
    <location>
        <begin position="30"/>
        <end position="87"/>
    </location>
</feature>
<evidence type="ECO:0000313" key="2">
    <source>
        <dbReference type="EMBL" id="GFN98175.1"/>
    </source>
</evidence>
<name>A0AAV3ZQD3_9GAST</name>
<evidence type="ECO:0000256" key="1">
    <source>
        <dbReference type="SAM" id="SignalP"/>
    </source>
</evidence>
<keyword evidence="1" id="KW-0732">Signal</keyword>